<organism evidence="3 4">
    <name type="scientific">Gemmata palustris</name>
    <dbReference type="NCBI Taxonomy" id="2822762"/>
    <lineage>
        <taxon>Bacteria</taxon>
        <taxon>Pseudomonadati</taxon>
        <taxon>Planctomycetota</taxon>
        <taxon>Planctomycetia</taxon>
        <taxon>Gemmatales</taxon>
        <taxon>Gemmataceae</taxon>
        <taxon>Gemmata</taxon>
    </lineage>
</organism>
<sequence>MTWTTWKPALALGAVLAAGGAASADDRDTHQLPGSTGTTMTLGGKGTVQQAATEDTELARGYRGGYSYHGYHGYHGGYGYRGGYGGYGGYGYRGGYGGYYGSYYRGNYGGYYGGYRPTYYYTPRVYYSNYYYPTYYPSYYGGGIYIGISGGNSTDVPVVNLGGIGARPMSQQAAPGDGTFQYDGGPANPVPLPKTDPQMNSPANPLAAPADLPVSFKPKPATSPYKYKAYGEK</sequence>
<feature type="chain" id="PRO_5047487493" evidence="2">
    <location>
        <begin position="25"/>
        <end position="233"/>
    </location>
</feature>
<keyword evidence="4" id="KW-1185">Reference proteome</keyword>
<accession>A0ABS5C3C1</accession>
<comment type="caution">
    <text evidence="3">The sequence shown here is derived from an EMBL/GenBank/DDBJ whole genome shotgun (WGS) entry which is preliminary data.</text>
</comment>
<dbReference type="RefSeq" id="WP_210660942.1">
    <property type="nucleotide sequence ID" value="NZ_JAGKQQ010000001.1"/>
</dbReference>
<gene>
    <name evidence="3" type="ORF">J8F10_32515</name>
</gene>
<dbReference type="EMBL" id="JAGKQQ010000001">
    <property type="protein sequence ID" value="MBP3959990.1"/>
    <property type="molecule type" value="Genomic_DNA"/>
</dbReference>
<evidence type="ECO:0000313" key="3">
    <source>
        <dbReference type="EMBL" id="MBP3959990.1"/>
    </source>
</evidence>
<protein>
    <submittedName>
        <fullName evidence="3">Uncharacterized protein</fullName>
    </submittedName>
</protein>
<feature type="signal peptide" evidence="2">
    <location>
        <begin position="1"/>
        <end position="24"/>
    </location>
</feature>
<feature type="region of interest" description="Disordered" evidence="1">
    <location>
        <begin position="170"/>
        <end position="233"/>
    </location>
</feature>
<keyword evidence="2" id="KW-0732">Signal</keyword>
<evidence type="ECO:0000313" key="4">
    <source>
        <dbReference type="Proteomes" id="UP000676565"/>
    </source>
</evidence>
<dbReference type="Proteomes" id="UP000676565">
    <property type="component" value="Unassembled WGS sequence"/>
</dbReference>
<name>A0ABS5C3C1_9BACT</name>
<evidence type="ECO:0000256" key="2">
    <source>
        <dbReference type="SAM" id="SignalP"/>
    </source>
</evidence>
<proteinExistence type="predicted"/>
<evidence type="ECO:0000256" key="1">
    <source>
        <dbReference type="SAM" id="MobiDB-lite"/>
    </source>
</evidence>
<reference evidence="3 4" key="1">
    <citation type="submission" date="2021-04" db="EMBL/GenBank/DDBJ databases">
        <authorList>
            <person name="Ivanova A."/>
        </authorList>
    </citation>
    <scope>NUCLEOTIDE SEQUENCE [LARGE SCALE GENOMIC DNA]</scope>
    <source>
        <strain evidence="3 4">G18</strain>
    </source>
</reference>
<feature type="compositionally biased region" description="Low complexity" evidence="1">
    <location>
        <begin position="202"/>
        <end position="213"/>
    </location>
</feature>